<proteinExistence type="predicted"/>
<dbReference type="GeneID" id="116198838"/>
<evidence type="ECO:0000256" key="1">
    <source>
        <dbReference type="SAM" id="MobiDB-lite"/>
    </source>
</evidence>
<dbReference type="RefSeq" id="XP_031384954.1">
    <property type="nucleotide sequence ID" value="XM_031529094.1"/>
</dbReference>
<name>A0A6P8CRS3_PUNGR</name>
<accession>A0A6P8CRS3</accession>
<organism evidence="2 3">
    <name type="scientific">Punica granatum</name>
    <name type="common">Pomegranate</name>
    <dbReference type="NCBI Taxonomy" id="22663"/>
    <lineage>
        <taxon>Eukaryota</taxon>
        <taxon>Viridiplantae</taxon>
        <taxon>Streptophyta</taxon>
        <taxon>Embryophyta</taxon>
        <taxon>Tracheophyta</taxon>
        <taxon>Spermatophyta</taxon>
        <taxon>Magnoliopsida</taxon>
        <taxon>eudicotyledons</taxon>
        <taxon>Gunneridae</taxon>
        <taxon>Pentapetalae</taxon>
        <taxon>rosids</taxon>
        <taxon>malvids</taxon>
        <taxon>Myrtales</taxon>
        <taxon>Lythraceae</taxon>
        <taxon>Punica</taxon>
    </lineage>
</organism>
<dbReference type="Proteomes" id="UP000515151">
    <property type="component" value="Chromosome 3"/>
</dbReference>
<reference evidence="2" key="1">
    <citation type="journal article" date="2020" name="Plant Biotechnol. J.">
        <title>The pomegranate (Punica granatum L.) draft genome dissects genetic divergence between soft- and hard-seeded cultivars.</title>
        <authorList>
            <person name="Luo X."/>
            <person name="Li H."/>
            <person name="Wu Z."/>
            <person name="Yao W."/>
            <person name="Zhao P."/>
            <person name="Cao D."/>
            <person name="Yu H."/>
            <person name="Li K."/>
            <person name="Poudel K."/>
            <person name="Zhao D."/>
            <person name="Zhang F."/>
            <person name="Xia X."/>
            <person name="Chen L."/>
            <person name="Wang Q."/>
            <person name="Jing D."/>
            <person name="Cao S."/>
        </authorList>
    </citation>
    <scope>NUCLEOTIDE SEQUENCE [LARGE SCALE GENOMIC DNA]</scope>
    <source>
        <strain evidence="2">cv. Tunisia</strain>
    </source>
</reference>
<keyword evidence="2" id="KW-1185">Reference proteome</keyword>
<dbReference type="AlphaFoldDB" id="A0A6P8CRS3"/>
<feature type="region of interest" description="Disordered" evidence="1">
    <location>
        <begin position="81"/>
        <end position="114"/>
    </location>
</feature>
<sequence>MQRSPFGHILSSKKLVMLGREYIPGGSRGRMDHEREVPGFEYGRATKHSASHVVKAEEAELSEMFHKVLLVVAPCSTECCQSTDAGQSKDSRPDPQVRGSNGGREQGSRQRNKSSVDLRTLLILEARMVGNGEGTQNFCEAILPKGVQWPTC</sequence>
<reference evidence="3" key="2">
    <citation type="submission" date="2025-08" db="UniProtKB">
        <authorList>
            <consortium name="RefSeq"/>
        </authorList>
    </citation>
    <scope>IDENTIFICATION</scope>
    <source>
        <tissue evidence="3">Leaf</tissue>
    </source>
</reference>
<evidence type="ECO:0000313" key="2">
    <source>
        <dbReference type="Proteomes" id="UP000515151"/>
    </source>
</evidence>
<protein>
    <submittedName>
        <fullName evidence="3">Uncharacterized protein LOC116198838</fullName>
    </submittedName>
</protein>
<gene>
    <name evidence="3" type="primary">LOC116198838</name>
</gene>
<evidence type="ECO:0000313" key="3">
    <source>
        <dbReference type="RefSeq" id="XP_031384954.1"/>
    </source>
</evidence>